<dbReference type="CDD" id="cd24053">
    <property type="entry name" value="ASKHA_NBD_EcPPX-GppA-like"/>
    <property type="match status" value="1"/>
</dbReference>
<protein>
    <recommendedName>
        <fullName evidence="3">Exopolyphosphatase</fullName>
        <ecNumber evidence="2">3.6.1.11</ecNumber>
    </recommendedName>
</protein>
<reference evidence="8 9" key="1">
    <citation type="submission" date="2021-02" db="EMBL/GenBank/DDBJ databases">
        <title>Activity-based single-cell genomes from oceanic crustal fluid captures similar information to metagenomic and metatranscriptomic surveys with orders of magnitude less sampling.</title>
        <authorList>
            <person name="D'Angelo T.S."/>
            <person name="Orcutt B.N."/>
        </authorList>
    </citation>
    <scope>NUCLEOTIDE SEQUENCE [LARGE SCALE GENOMIC DNA]</scope>
    <source>
        <strain evidence="8">AH-315-G02</strain>
    </source>
</reference>
<comment type="catalytic activity">
    <reaction evidence="5">
        <text>[phosphate](n) + H2O = [phosphate](n-1) + phosphate + H(+)</text>
        <dbReference type="Rhea" id="RHEA:21528"/>
        <dbReference type="Rhea" id="RHEA-COMP:9859"/>
        <dbReference type="Rhea" id="RHEA-COMP:14279"/>
        <dbReference type="ChEBI" id="CHEBI:15377"/>
        <dbReference type="ChEBI" id="CHEBI:15378"/>
        <dbReference type="ChEBI" id="CHEBI:16838"/>
        <dbReference type="ChEBI" id="CHEBI:43474"/>
        <dbReference type="EC" id="3.6.1.11"/>
    </reaction>
</comment>
<dbReference type="InterPro" id="IPR048950">
    <property type="entry name" value="Ppx_GppA_C"/>
</dbReference>
<evidence type="ECO:0000313" key="9">
    <source>
        <dbReference type="Proteomes" id="UP000717534"/>
    </source>
</evidence>
<dbReference type="InterPro" id="IPR043129">
    <property type="entry name" value="ATPase_NBD"/>
</dbReference>
<evidence type="ECO:0000256" key="4">
    <source>
        <dbReference type="ARBA" id="ARBA00022801"/>
    </source>
</evidence>
<dbReference type="Proteomes" id="UP000717534">
    <property type="component" value="Unassembled WGS sequence"/>
</dbReference>
<feature type="domain" description="Ppx/GppA phosphatase N-terminal" evidence="6">
    <location>
        <begin position="28"/>
        <end position="310"/>
    </location>
</feature>
<evidence type="ECO:0000256" key="5">
    <source>
        <dbReference type="ARBA" id="ARBA00047607"/>
    </source>
</evidence>
<dbReference type="SUPFAM" id="SSF109604">
    <property type="entry name" value="HD-domain/PDEase-like"/>
    <property type="match status" value="1"/>
</dbReference>
<dbReference type="Pfam" id="PF21447">
    <property type="entry name" value="Ppx-GppA_III"/>
    <property type="match status" value="1"/>
</dbReference>
<dbReference type="GO" id="GO:0004309">
    <property type="term" value="F:exopolyphosphatase activity"/>
    <property type="evidence" value="ECO:0007669"/>
    <property type="project" value="UniProtKB-EC"/>
</dbReference>
<feature type="domain" description="Ppx/GppA phosphatase C-terminal" evidence="7">
    <location>
        <begin position="318"/>
        <end position="489"/>
    </location>
</feature>
<dbReference type="InterPro" id="IPR022371">
    <property type="entry name" value="Exopolyphosphatase"/>
</dbReference>
<dbReference type="Gene3D" id="3.30.420.150">
    <property type="entry name" value="Exopolyphosphatase. Domain 2"/>
    <property type="match status" value="1"/>
</dbReference>
<organism evidence="8 9">
    <name type="scientific">Desulfotalea psychrophila</name>
    <dbReference type="NCBI Taxonomy" id="84980"/>
    <lineage>
        <taxon>Bacteria</taxon>
        <taxon>Pseudomonadati</taxon>
        <taxon>Thermodesulfobacteriota</taxon>
        <taxon>Desulfobulbia</taxon>
        <taxon>Desulfobulbales</taxon>
        <taxon>Desulfocapsaceae</taxon>
        <taxon>Desulfotalea</taxon>
    </lineage>
</organism>
<comment type="similarity">
    <text evidence="1">Belongs to the GppA/Ppx family.</text>
</comment>
<dbReference type="SUPFAM" id="SSF53067">
    <property type="entry name" value="Actin-like ATPase domain"/>
    <property type="match status" value="2"/>
</dbReference>
<dbReference type="NCBIfam" id="TIGR03706">
    <property type="entry name" value="exo_poly_only"/>
    <property type="match status" value="1"/>
</dbReference>
<keyword evidence="4 8" id="KW-0378">Hydrolase</keyword>
<evidence type="ECO:0000259" key="6">
    <source>
        <dbReference type="Pfam" id="PF02541"/>
    </source>
</evidence>
<dbReference type="EC" id="3.6.1.11" evidence="2"/>
<comment type="caution">
    <text evidence="8">The sequence shown here is derived from an EMBL/GenBank/DDBJ whole genome shotgun (WGS) entry which is preliminary data.</text>
</comment>
<evidence type="ECO:0000256" key="2">
    <source>
        <dbReference type="ARBA" id="ARBA00012451"/>
    </source>
</evidence>
<evidence type="ECO:0000259" key="7">
    <source>
        <dbReference type="Pfam" id="PF21447"/>
    </source>
</evidence>
<sequence length="504" mass="56394">MKDQQPKQHQPKQHLAAIDLGSNSFHMVIARIEDGHIHILDNLKEMVRLGAGLDKNGKLSKESRTRALSCLERFGERVTDFPEGSVAAVGTNTLRQAKDSHRFLQKASEVLGHPISVIGGKEEARLVYLGVSLSLVAEGGKRFVMDIGGGSTELIIGEDFEPQHLRSLNMGCVSMSREFFRNGNLDKKCWKDAGIAAHLNLRPVRRYFQKVDFRSATGASGTIKAVGRVVNRLGLESYSITLDSLYRIRDIMIGAGNLYHLKLPGLKSDREAVFAGGLAVLIATFEALKINTMQVSDGALREGLLYERLGRIKSEDTRLKTVISVQQRFQISRDHARRVSKKAHQLLTACEKTWNLRLEDAELLHWASSLHEIGLAVSLSGYQKHGAYMLEHADLPGFSFEEQVWMSVLVRYHRKKIAKNLCRDFSKAEQQKGLRLVVLLRLAALLHRSRKEETAVIEEVIADDKGLTLQFAKGALIQHPLQLVSLEQEAKHLQSLGFELRFSS</sequence>
<keyword evidence="9" id="KW-1185">Reference proteome</keyword>
<dbReference type="InterPro" id="IPR050273">
    <property type="entry name" value="GppA/Ppx_hydrolase"/>
</dbReference>
<dbReference type="InterPro" id="IPR003695">
    <property type="entry name" value="Ppx_GppA_N"/>
</dbReference>
<dbReference type="Gene3D" id="3.30.420.40">
    <property type="match status" value="1"/>
</dbReference>
<dbReference type="Pfam" id="PF02541">
    <property type="entry name" value="Ppx-GppA"/>
    <property type="match status" value="1"/>
</dbReference>
<evidence type="ECO:0000313" key="8">
    <source>
        <dbReference type="EMBL" id="MBN4068217.1"/>
    </source>
</evidence>
<evidence type="ECO:0000256" key="1">
    <source>
        <dbReference type="ARBA" id="ARBA00007125"/>
    </source>
</evidence>
<accession>A0ABS3AUA6</accession>
<gene>
    <name evidence="8" type="primary">ppx</name>
    <name evidence="8" type="ORF">JYU06_01650</name>
</gene>
<name>A0ABS3AUA6_9BACT</name>
<dbReference type="EMBL" id="JAFITO010000007">
    <property type="protein sequence ID" value="MBN4068217.1"/>
    <property type="molecule type" value="Genomic_DNA"/>
</dbReference>
<dbReference type="InterPro" id="IPR030673">
    <property type="entry name" value="PyroPPase_GppA_Ppx"/>
</dbReference>
<dbReference type="PIRSF" id="PIRSF001267">
    <property type="entry name" value="Pyrophosphatase_GppA_Ppx"/>
    <property type="match status" value="1"/>
</dbReference>
<evidence type="ECO:0000256" key="3">
    <source>
        <dbReference type="ARBA" id="ARBA00020416"/>
    </source>
</evidence>
<dbReference type="PANTHER" id="PTHR30005:SF0">
    <property type="entry name" value="RETROGRADE REGULATION PROTEIN 2"/>
    <property type="match status" value="1"/>
</dbReference>
<dbReference type="Gene3D" id="1.10.3210.10">
    <property type="entry name" value="Hypothetical protein af1432"/>
    <property type="match status" value="1"/>
</dbReference>
<dbReference type="PANTHER" id="PTHR30005">
    <property type="entry name" value="EXOPOLYPHOSPHATASE"/>
    <property type="match status" value="1"/>
</dbReference>
<proteinExistence type="inferred from homology"/>